<sequence>MSQSVLMRCCPTWLAIEAPVLLINQSFLLDPLVKPSFISGLEQGGSRHEIQRVFSNRVSIAEKSTQTANVFVRPLGCSSYWASGVWTLAVRYRNPSPHLSATTLDILQGLDRKVLRKNIMNHISGYVRYLEQSDCSADWDRLRCGDSDSSCCRVFYVQSKRRVSSESCC</sequence>
<reference evidence="1 2" key="1">
    <citation type="submission" date="2024-07" db="EMBL/GenBank/DDBJ databases">
        <title>Section-level genome sequencing and comparative genomics of Aspergillus sections Usti and Cavernicolus.</title>
        <authorList>
            <consortium name="Lawrence Berkeley National Laboratory"/>
            <person name="Nybo J.L."/>
            <person name="Vesth T.C."/>
            <person name="Theobald S."/>
            <person name="Frisvad J.C."/>
            <person name="Larsen T.O."/>
            <person name="Kjaerboelling I."/>
            <person name="Rothschild-Mancinelli K."/>
            <person name="Lyhne E.K."/>
            <person name="Kogle M.E."/>
            <person name="Barry K."/>
            <person name="Clum A."/>
            <person name="Na H."/>
            <person name="Ledsgaard L."/>
            <person name="Lin J."/>
            <person name="Lipzen A."/>
            <person name="Kuo A."/>
            <person name="Riley R."/>
            <person name="Mondo S."/>
            <person name="Labutti K."/>
            <person name="Haridas S."/>
            <person name="Pangalinan J."/>
            <person name="Salamov A.A."/>
            <person name="Simmons B.A."/>
            <person name="Magnuson J.K."/>
            <person name="Chen J."/>
            <person name="Drula E."/>
            <person name="Henrissat B."/>
            <person name="Wiebenga A."/>
            <person name="Lubbers R.J."/>
            <person name="Gomes A.C."/>
            <person name="Makela M.R."/>
            <person name="Stajich J."/>
            <person name="Grigoriev I.V."/>
            <person name="Mortensen U.H."/>
            <person name="De Vries R.P."/>
            <person name="Baker S.E."/>
            <person name="Andersen M.R."/>
        </authorList>
    </citation>
    <scope>NUCLEOTIDE SEQUENCE [LARGE SCALE GENOMIC DNA]</scope>
    <source>
        <strain evidence="1 2">CBS 588.65</strain>
    </source>
</reference>
<protein>
    <submittedName>
        <fullName evidence="1">Uncharacterized protein</fullName>
    </submittedName>
</protein>
<evidence type="ECO:0000313" key="2">
    <source>
        <dbReference type="Proteomes" id="UP001610334"/>
    </source>
</evidence>
<dbReference type="EMBL" id="JBFXLT010000054">
    <property type="protein sequence ID" value="KAL2811794.1"/>
    <property type="molecule type" value="Genomic_DNA"/>
</dbReference>
<name>A0ABR4H8K9_9EURO</name>
<accession>A0ABR4H8K9</accession>
<organism evidence="1 2">
    <name type="scientific">Aspergillus granulosus</name>
    <dbReference type="NCBI Taxonomy" id="176169"/>
    <lineage>
        <taxon>Eukaryota</taxon>
        <taxon>Fungi</taxon>
        <taxon>Dikarya</taxon>
        <taxon>Ascomycota</taxon>
        <taxon>Pezizomycotina</taxon>
        <taxon>Eurotiomycetes</taxon>
        <taxon>Eurotiomycetidae</taxon>
        <taxon>Eurotiales</taxon>
        <taxon>Aspergillaceae</taxon>
        <taxon>Aspergillus</taxon>
        <taxon>Aspergillus subgen. Nidulantes</taxon>
    </lineage>
</organism>
<dbReference type="Proteomes" id="UP001610334">
    <property type="component" value="Unassembled WGS sequence"/>
</dbReference>
<gene>
    <name evidence="1" type="ORF">BJX63DRAFT_398296</name>
</gene>
<proteinExistence type="predicted"/>
<evidence type="ECO:0000313" key="1">
    <source>
        <dbReference type="EMBL" id="KAL2811794.1"/>
    </source>
</evidence>
<keyword evidence="2" id="KW-1185">Reference proteome</keyword>
<comment type="caution">
    <text evidence="1">The sequence shown here is derived from an EMBL/GenBank/DDBJ whole genome shotgun (WGS) entry which is preliminary data.</text>
</comment>